<gene>
    <name evidence="2" type="ORF">E3N88_27805</name>
</gene>
<protein>
    <submittedName>
        <fullName evidence="2">Uncharacterized protein</fullName>
    </submittedName>
</protein>
<feature type="chain" id="PRO_5024318944" evidence="1">
    <location>
        <begin position="23"/>
        <end position="71"/>
    </location>
</feature>
<feature type="signal peptide" evidence="1">
    <location>
        <begin position="1"/>
        <end position="22"/>
    </location>
</feature>
<name>A0A5N6MZA1_9ASTR</name>
<dbReference type="AlphaFoldDB" id="A0A5N6MZA1"/>
<evidence type="ECO:0000313" key="2">
    <source>
        <dbReference type="EMBL" id="KAD4179214.1"/>
    </source>
</evidence>
<proteinExistence type="predicted"/>
<keyword evidence="1" id="KW-0732">Signal</keyword>
<reference evidence="2 3" key="1">
    <citation type="submission" date="2019-05" db="EMBL/GenBank/DDBJ databases">
        <title>Mikania micrantha, genome provides insights into the molecular mechanism of rapid growth.</title>
        <authorList>
            <person name="Liu B."/>
        </authorList>
    </citation>
    <scope>NUCLEOTIDE SEQUENCE [LARGE SCALE GENOMIC DNA]</scope>
    <source>
        <strain evidence="2">NLD-2019</strain>
        <tissue evidence="2">Leaf</tissue>
    </source>
</reference>
<dbReference type="Proteomes" id="UP000326396">
    <property type="component" value="Linkage Group LG4"/>
</dbReference>
<organism evidence="2 3">
    <name type="scientific">Mikania micrantha</name>
    <name type="common">bitter vine</name>
    <dbReference type="NCBI Taxonomy" id="192012"/>
    <lineage>
        <taxon>Eukaryota</taxon>
        <taxon>Viridiplantae</taxon>
        <taxon>Streptophyta</taxon>
        <taxon>Embryophyta</taxon>
        <taxon>Tracheophyta</taxon>
        <taxon>Spermatophyta</taxon>
        <taxon>Magnoliopsida</taxon>
        <taxon>eudicotyledons</taxon>
        <taxon>Gunneridae</taxon>
        <taxon>Pentapetalae</taxon>
        <taxon>asterids</taxon>
        <taxon>campanulids</taxon>
        <taxon>Asterales</taxon>
        <taxon>Asteraceae</taxon>
        <taxon>Asteroideae</taxon>
        <taxon>Heliantheae alliance</taxon>
        <taxon>Eupatorieae</taxon>
        <taxon>Mikania</taxon>
    </lineage>
</organism>
<comment type="caution">
    <text evidence="2">The sequence shown here is derived from an EMBL/GenBank/DDBJ whole genome shotgun (WGS) entry which is preliminary data.</text>
</comment>
<keyword evidence="3" id="KW-1185">Reference proteome</keyword>
<evidence type="ECO:0000256" key="1">
    <source>
        <dbReference type="SAM" id="SignalP"/>
    </source>
</evidence>
<evidence type="ECO:0000313" key="3">
    <source>
        <dbReference type="Proteomes" id="UP000326396"/>
    </source>
</evidence>
<dbReference type="EMBL" id="SZYD01000014">
    <property type="protein sequence ID" value="KAD4179214.1"/>
    <property type="molecule type" value="Genomic_DNA"/>
</dbReference>
<sequence>MRDQVLPLILLVSSLWLRPTLLQDSRTNKRQKSELDSCDEYGRFEEVDDSFSNTPTEITSTELTVYEYQSV</sequence>
<accession>A0A5N6MZA1</accession>